<keyword evidence="1" id="KW-1133">Transmembrane helix</keyword>
<dbReference type="InterPro" id="IPR012156">
    <property type="entry name" value="Cold_shock_CspA"/>
</dbReference>
<sequence>MWIAVIYLWGINTLTLLAFGWDKARARRRKSRVSERRLLWLAVLGGSPGAVLGRWMFRHKTRKRGFSVWLFAIAGVQMILIFLVMTEASEKLL</sequence>
<dbReference type="STRING" id="1715692.RUE5091_03432"/>
<name>A0A0P1IGB3_9RHOB</name>
<dbReference type="AlphaFoldDB" id="A0A0P1IGB3"/>
<gene>
    <name evidence="2" type="ORF">RUE5091_03432</name>
</gene>
<feature type="transmembrane region" description="Helical" evidence="1">
    <location>
        <begin position="69"/>
        <end position="86"/>
    </location>
</feature>
<dbReference type="Proteomes" id="UP000051260">
    <property type="component" value="Unassembled WGS sequence"/>
</dbReference>
<dbReference type="InterPro" id="IPR010718">
    <property type="entry name" value="DUF1294"/>
</dbReference>
<protein>
    <recommendedName>
        <fullName evidence="4">DUF1294 domain-containing protein</fullName>
    </recommendedName>
</protein>
<evidence type="ECO:0000256" key="1">
    <source>
        <dbReference type="SAM" id="Phobius"/>
    </source>
</evidence>
<keyword evidence="1" id="KW-0472">Membrane</keyword>
<dbReference type="OrthoDB" id="72963at2"/>
<feature type="transmembrane region" description="Helical" evidence="1">
    <location>
        <begin position="6"/>
        <end position="26"/>
    </location>
</feature>
<dbReference type="Pfam" id="PF06961">
    <property type="entry name" value="DUF1294"/>
    <property type="match status" value="1"/>
</dbReference>
<organism evidence="2 3">
    <name type="scientific">Ruegeria denitrificans</name>
    <dbReference type="NCBI Taxonomy" id="1715692"/>
    <lineage>
        <taxon>Bacteria</taxon>
        <taxon>Pseudomonadati</taxon>
        <taxon>Pseudomonadota</taxon>
        <taxon>Alphaproteobacteria</taxon>
        <taxon>Rhodobacterales</taxon>
        <taxon>Roseobacteraceae</taxon>
        <taxon>Ruegeria</taxon>
    </lineage>
</organism>
<keyword evidence="1" id="KW-0812">Transmembrane</keyword>
<dbReference type="PIRSF" id="PIRSF002599">
    <property type="entry name" value="Cold_shock_A"/>
    <property type="match status" value="1"/>
</dbReference>
<reference evidence="3" key="1">
    <citation type="submission" date="2015-09" db="EMBL/GenBank/DDBJ databases">
        <authorList>
            <person name="Rodrigo-Torres L."/>
            <person name="Arahal D.R."/>
        </authorList>
    </citation>
    <scope>NUCLEOTIDE SEQUENCE [LARGE SCALE GENOMIC DNA]</scope>
    <source>
        <strain evidence="3">CECT 5091</strain>
    </source>
</reference>
<evidence type="ECO:0000313" key="2">
    <source>
        <dbReference type="EMBL" id="CUK11566.1"/>
    </source>
</evidence>
<evidence type="ECO:0008006" key="4">
    <source>
        <dbReference type="Google" id="ProtNLM"/>
    </source>
</evidence>
<dbReference type="GO" id="GO:0003676">
    <property type="term" value="F:nucleic acid binding"/>
    <property type="evidence" value="ECO:0007669"/>
    <property type="project" value="InterPro"/>
</dbReference>
<dbReference type="EMBL" id="CYUD01000011">
    <property type="protein sequence ID" value="CUK11566.1"/>
    <property type="molecule type" value="Genomic_DNA"/>
</dbReference>
<evidence type="ECO:0000313" key="3">
    <source>
        <dbReference type="Proteomes" id="UP000051260"/>
    </source>
</evidence>
<proteinExistence type="predicted"/>
<accession>A0A0P1IGB3</accession>
<keyword evidence="3" id="KW-1185">Reference proteome</keyword>